<dbReference type="AlphaFoldDB" id="A0A917USY7"/>
<dbReference type="EMBL" id="BMOE01000011">
    <property type="protein sequence ID" value="GGJ82784.1"/>
    <property type="molecule type" value="Genomic_DNA"/>
</dbReference>
<comment type="caution">
    <text evidence="2">The sequence shown here is derived from an EMBL/GenBank/DDBJ whole genome shotgun (WGS) entry which is preliminary data.</text>
</comment>
<accession>A0A917USY7</accession>
<sequence>MSSLEATLHFQYRASTGRQGRASPRVQSHGEHDDGRNRTDEVWLEAGGQTWHVSEAVTTDD</sequence>
<reference evidence="2" key="2">
    <citation type="submission" date="2020-09" db="EMBL/GenBank/DDBJ databases">
        <authorList>
            <person name="Sun Q."/>
            <person name="Ohkuma M."/>
        </authorList>
    </citation>
    <scope>NUCLEOTIDE SEQUENCE</scope>
    <source>
        <strain evidence="2">JCM 14371</strain>
    </source>
</reference>
<protein>
    <submittedName>
        <fullName evidence="2">Uncharacterized protein</fullName>
    </submittedName>
</protein>
<gene>
    <name evidence="2" type="ORF">GCM10008939_28370</name>
</gene>
<proteinExistence type="predicted"/>
<reference evidence="2" key="1">
    <citation type="journal article" date="2014" name="Int. J. Syst. Evol. Microbiol.">
        <title>Complete genome sequence of Corynebacterium casei LMG S-19264T (=DSM 44701T), isolated from a smear-ripened cheese.</title>
        <authorList>
            <consortium name="US DOE Joint Genome Institute (JGI-PGF)"/>
            <person name="Walter F."/>
            <person name="Albersmeier A."/>
            <person name="Kalinowski J."/>
            <person name="Ruckert C."/>
        </authorList>
    </citation>
    <scope>NUCLEOTIDE SEQUENCE</scope>
    <source>
        <strain evidence="2">JCM 14371</strain>
    </source>
</reference>
<name>A0A917USY7_9DEIO</name>
<dbReference type="Proteomes" id="UP000635726">
    <property type="component" value="Unassembled WGS sequence"/>
</dbReference>
<keyword evidence="3" id="KW-1185">Reference proteome</keyword>
<evidence type="ECO:0000256" key="1">
    <source>
        <dbReference type="SAM" id="MobiDB-lite"/>
    </source>
</evidence>
<evidence type="ECO:0000313" key="3">
    <source>
        <dbReference type="Proteomes" id="UP000635726"/>
    </source>
</evidence>
<evidence type="ECO:0000313" key="2">
    <source>
        <dbReference type="EMBL" id="GGJ82784.1"/>
    </source>
</evidence>
<feature type="region of interest" description="Disordered" evidence="1">
    <location>
        <begin position="1"/>
        <end position="38"/>
    </location>
</feature>
<feature type="compositionally biased region" description="Basic and acidic residues" evidence="1">
    <location>
        <begin position="28"/>
        <end position="38"/>
    </location>
</feature>
<organism evidence="2 3">
    <name type="scientific">Deinococcus aquiradiocola</name>
    <dbReference type="NCBI Taxonomy" id="393059"/>
    <lineage>
        <taxon>Bacteria</taxon>
        <taxon>Thermotogati</taxon>
        <taxon>Deinococcota</taxon>
        <taxon>Deinococci</taxon>
        <taxon>Deinococcales</taxon>
        <taxon>Deinococcaceae</taxon>
        <taxon>Deinococcus</taxon>
    </lineage>
</organism>